<proteinExistence type="predicted"/>
<dbReference type="EMBL" id="UARD01000005">
    <property type="protein sequence ID" value="SPV16381.1"/>
    <property type="molecule type" value="Genomic_DNA"/>
</dbReference>
<reference evidence="2 3" key="1">
    <citation type="submission" date="2018-06" db="EMBL/GenBank/DDBJ databases">
        <authorList>
            <consortium name="Pathogen Informatics"/>
            <person name="Doyle S."/>
        </authorList>
    </citation>
    <scope>NUCLEOTIDE SEQUENCE [LARGE SCALE GENOMIC DNA]</scope>
    <source>
        <strain evidence="2 3">NCTC10661</strain>
    </source>
</reference>
<protein>
    <submittedName>
        <fullName evidence="2">Uncharacterized protein</fullName>
    </submittedName>
</protein>
<evidence type="ECO:0000313" key="3">
    <source>
        <dbReference type="Proteomes" id="UP000250416"/>
    </source>
</evidence>
<feature type="region of interest" description="Disordered" evidence="1">
    <location>
        <begin position="1"/>
        <end position="30"/>
    </location>
</feature>
<accession>A0AAE8T1M8</accession>
<evidence type="ECO:0000256" key="1">
    <source>
        <dbReference type="SAM" id="MobiDB-lite"/>
    </source>
</evidence>
<dbReference type="AlphaFoldDB" id="A0AAE8T1M8"/>
<feature type="compositionally biased region" description="Pro residues" evidence="1">
    <location>
        <begin position="1"/>
        <end position="14"/>
    </location>
</feature>
<name>A0AAE8T1M8_BURCE</name>
<sequence length="65" mass="7642">MRRPPPAARRPPPAARRTRTRMRTQVRERRAAMHCVDQKRVRMPIVPTIWFAVLDAPPEPSMNAW</sequence>
<organism evidence="2 3">
    <name type="scientific">Burkholderia cepacia</name>
    <name type="common">Pseudomonas cepacia</name>
    <dbReference type="NCBI Taxonomy" id="292"/>
    <lineage>
        <taxon>Bacteria</taxon>
        <taxon>Pseudomonadati</taxon>
        <taxon>Pseudomonadota</taxon>
        <taxon>Betaproteobacteria</taxon>
        <taxon>Burkholderiales</taxon>
        <taxon>Burkholderiaceae</taxon>
        <taxon>Burkholderia</taxon>
        <taxon>Burkholderia cepacia complex</taxon>
    </lineage>
</organism>
<evidence type="ECO:0000313" key="2">
    <source>
        <dbReference type="EMBL" id="SPV16381.1"/>
    </source>
</evidence>
<dbReference type="Proteomes" id="UP000250416">
    <property type="component" value="Unassembled WGS sequence"/>
</dbReference>
<gene>
    <name evidence="2" type="ORF">NCTC10661_01319</name>
</gene>
<comment type="caution">
    <text evidence="2">The sequence shown here is derived from an EMBL/GenBank/DDBJ whole genome shotgun (WGS) entry which is preliminary data.</text>
</comment>